<evidence type="ECO:0000259" key="3">
    <source>
        <dbReference type="Pfam" id="PF25390"/>
    </source>
</evidence>
<feature type="repeat" description="RCC1" evidence="2">
    <location>
        <begin position="69"/>
        <end position="119"/>
    </location>
</feature>
<dbReference type="InterPro" id="IPR000408">
    <property type="entry name" value="Reg_chr_condens"/>
</dbReference>
<dbReference type="AlphaFoldDB" id="A0AAW1RFA4"/>
<dbReference type="Proteomes" id="UP001445335">
    <property type="component" value="Unassembled WGS sequence"/>
</dbReference>
<dbReference type="Pfam" id="PF25390">
    <property type="entry name" value="WD40_RLD"/>
    <property type="match status" value="1"/>
</dbReference>
<evidence type="ECO:0000313" key="4">
    <source>
        <dbReference type="EMBL" id="KAK9831971.1"/>
    </source>
</evidence>
<dbReference type="InterPro" id="IPR058923">
    <property type="entry name" value="RCC1-like_dom"/>
</dbReference>
<proteinExistence type="predicted"/>
<sequence length="448" mass="45646">MQSGAGSNATRRLLACWGNTDGGRLGHGFQVIKCLFPRVVAALLNHDATQDIAHVACGGAHTAAIAGDGTVFTFGLNDAGQLGHSQHASSVATPMEMLLPEEATMAAAGYSHTLLLSESGAVWAAGSNAYGQLGLGRDGGAAQPHPRLVRALRGERIVGVAAGAHHSLAVSEAGRVFSWGRFGRLGHAALPGGTPRDEFTPRLVRALDGVHVSAVAAGLMTSGCVDDRGSAYLWGQRMHQPVTQVTETVHTPEEVGGLTGVQSLALGGLHALAVRAGGRVAAWGADQNGALGLPSGAPADLGRPTLLEDLRCEQVAAGWKHSLGVDAGGRLWAWGWGGSQGSASAAFPGHASEGGQLGLGDDFDYHRPARVRALQVNDEVLMLQVPGDAHEPGQGLFGAGDGLGSGGGASGRSTVWRAVSAAASFNHSAAVVQVPADAWDSIAEALHV</sequence>
<accession>A0AAW1RFA4</accession>
<comment type="caution">
    <text evidence="4">The sequence shown here is derived from an EMBL/GenBank/DDBJ whole genome shotgun (WGS) entry which is preliminary data.</text>
</comment>
<dbReference type="Gene3D" id="2.130.10.30">
    <property type="entry name" value="Regulator of chromosome condensation 1/beta-lactamase-inhibitor protein II"/>
    <property type="match status" value="2"/>
</dbReference>
<dbReference type="PROSITE" id="PS50012">
    <property type="entry name" value="RCC1_3"/>
    <property type="match status" value="5"/>
</dbReference>
<evidence type="ECO:0000256" key="1">
    <source>
        <dbReference type="ARBA" id="ARBA00022737"/>
    </source>
</evidence>
<organism evidence="4 5">
    <name type="scientific">Elliptochloris bilobata</name>
    <dbReference type="NCBI Taxonomy" id="381761"/>
    <lineage>
        <taxon>Eukaryota</taxon>
        <taxon>Viridiplantae</taxon>
        <taxon>Chlorophyta</taxon>
        <taxon>core chlorophytes</taxon>
        <taxon>Trebouxiophyceae</taxon>
        <taxon>Trebouxiophyceae incertae sedis</taxon>
        <taxon>Elliptochloris clade</taxon>
        <taxon>Elliptochloris</taxon>
    </lineage>
</organism>
<feature type="repeat" description="RCC1" evidence="2">
    <location>
        <begin position="120"/>
        <end position="173"/>
    </location>
</feature>
<dbReference type="PANTHER" id="PTHR22872:SF2">
    <property type="entry name" value="INHIBITOR OF BRUTON TYROSINE KINASE"/>
    <property type="match status" value="1"/>
</dbReference>
<protein>
    <recommendedName>
        <fullName evidence="3">RCC1-like domain-containing protein</fullName>
    </recommendedName>
</protein>
<dbReference type="EMBL" id="JALJOU010000043">
    <property type="protein sequence ID" value="KAK9831971.1"/>
    <property type="molecule type" value="Genomic_DNA"/>
</dbReference>
<feature type="domain" description="RCC1-like" evidence="3">
    <location>
        <begin position="14"/>
        <end position="382"/>
    </location>
</feature>
<dbReference type="SUPFAM" id="SSF50985">
    <property type="entry name" value="RCC1/BLIP-II"/>
    <property type="match status" value="1"/>
</dbReference>
<feature type="repeat" description="RCC1" evidence="2">
    <location>
        <begin position="12"/>
        <end position="68"/>
    </location>
</feature>
<feature type="repeat" description="RCC1" evidence="2">
    <location>
        <begin position="174"/>
        <end position="228"/>
    </location>
</feature>
<dbReference type="InterPro" id="IPR051625">
    <property type="entry name" value="Signaling_Regulatory_Domain"/>
</dbReference>
<reference evidence="4 5" key="1">
    <citation type="journal article" date="2024" name="Nat. Commun.">
        <title>Phylogenomics reveals the evolutionary origins of lichenization in chlorophyte algae.</title>
        <authorList>
            <person name="Puginier C."/>
            <person name="Libourel C."/>
            <person name="Otte J."/>
            <person name="Skaloud P."/>
            <person name="Haon M."/>
            <person name="Grisel S."/>
            <person name="Petersen M."/>
            <person name="Berrin J.G."/>
            <person name="Delaux P.M."/>
            <person name="Dal Grande F."/>
            <person name="Keller J."/>
        </authorList>
    </citation>
    <scope>NUCLEOTIDE SEQUENCE [LARGE SCALE GENOMIC DNA]</scope>
    <source>
        <strain evidence="4 5">SAG 245.80</strain>
    </source>
</reference>
<feature type="repeat" description="RCC1" evidence="2">
    <location>
        <begin position="278"/>
        <end position="328"/>
    </location>
</feature>
<dbReference type="PROSITE" id="PS00626">
    <property type="entry name" value="RCC1_2"/>
    <property type="match status" value="3"/>
</dbReference>
<dbReference type="InterPro" id="IPR009091">
    <property type="entry name" value="RCC1/BLIP-II"/>
</dbReference>
<keyword evidence="1" id="KW-0677">Repeat</keyword>
<evidence type="ECO:0000313" key="5">
    <source>
        <dbReference type="Proteomes" id="UP001445335"/>
    </source>
</evidence>
<evidence type="ECO:0000256" key="2">
    <source>
        <dbReference type="PROSITE-ProRule" id="PRU00235"/>
    </source>
</evidence>
<dbReference type="PANTHER" id="PTHR22872">
    <property type="entry name" value="BTK-BINDING PROTEIN-RELATED"/>
    <property type="match status" value="1"/>
</dbReference>
<dbReference type="PRINTS" id="PR00633">
    <property type="entry name" value="RCCNDNSATION"/>
</dbReference>
<name>A0AAW1RFA4_9CHLO</name>
<gene>
    <name evidence="4" type="ORF">WJX81_004301</name>
</gene>
<keyword evidence="5" id="KW-1185">Reference proteome</keyword>